<keyword evidence="2" id="KW-1185">Reference proteome</keyword>
<evidence type="ECO:0000313" key="2">
    <source>
        <dbReference type="Proteomes" id="UP000789860"/>
    </source>
</evidence>
<gene>
    <name evidence="1" type="ORF">SCALOS_LOCUS4683</name>
</gene>
<evidence type="ECO:0000313" key="1">
    <source>
        <dbReference type="EMBL" id="CAG8536925.1"/>
    </source>
</evidence>
<sequence>MVSRIFGGNPFEELVEKATSELNPIGQDNLALNLDISDQIRSKSVQPREALRVLKKRIMHTNPNVQLLALNLTDTCIKNGGHHFLVEVASRDFVDTLVSIIKSSNSNPEVIQKLLGLIQTWSSAFDGRPELKYVTEIYYSLKHEGYIFPKIDKAPTVMIDTATPPEWTDSEVCVRCRVPFTMINRKHHCRNCGHTYCGECSAKTTSLPHYGINEPVRVCDTCYMKKQQKDKGVDLSSFKSYSALTQPTLYSNSISTSVNEAEYNRNYVQPALQKSAKKVEPVKQVVVKQEVVKQEEEEMDEDLAAAIQASLQEMQISKTQKSPAYNAENIYNYSETLERIRQSGGDLMRDRQIQELHERVGELKPKLTKSLTETIQKHQDLLDMHEKLSQAVKLYDRLLDERFSNSSRRISTISYSIPQRAASSGISGVGNIYPSVASPNQTSNIYSHVPAYPVASAPATSPSYVAAQT</sequence>
<dbReference type="Proteomes" id="UP000789860">
    <property type="component" value="Unassembled WGS sequence"/>
</dbReference>
<feature type="non-terminal residue" evidence="1">
    <location>
        <position position="469"/>
    </location>
</feature>
<name>A0ACA9LNS8_9GLOM</name>
<dbReference type="EMBL" id="CAJVPM010006608">
    <property type="protein sequence ID" value="CAG8536925.1"/>
    <property type="molecule type" value="Genomic_DNA"/>
</dbReference>
<comment type="caution">
    <text evidence="1">The sequence shown here is derived from an EMBL/GenBank/DDBJ whole genome shotgun (WGS) entry which is preliminary data.</text>
</comment>
<protein>
    <submittedName>
        <fullName evidence="1">8705_t:CDS:1</fullName>
    </submittedName>
</protein>
<reference evidence="1" key="1">
    <citation type="submission" date="2021-06" db="EMBL/GenBank/DDBJ databases">
        <authorList>
            <person name="Kallberg Y."/>
            <person name="Tangrot J."/>
            <person name="Rosling A."/>
        </authorList>
    </citation>
    <scope>NUCLEOTIDE SEQUENCE</scope>
    <source>
        <strain evidence="1">AU212A</strain>
    </source>
</reference>
<proteinExistence type="predicted"/>
<organism evidence="1 2">
    <name type="scientific">Scutellospora calospora</name>
    <dbReference type="NCBI Taxonomy" id="85575"/>
    <lineage>
        <taxon>Eukaryota</taxon>
        <taxon>Fungi</taxon>
        <taxon>Fungi incertae sedis</taxon>
        <taxon>Mucoromycota</taxon>
        <taxon>Glomeromycotina</taxon>
        <taxon>Glomeromycetes</taxon>
        <taxon>Diversisporales</taxon>
        <taxon>Gigasporaceae</taxon>
        <taxon>Scutellospora</taxon>
    </lineage>
</organism>
<accession>A0ACA9LNS8</accession>